<gene>
    <name evidence="2" type="ORF">VJJ08_09865</name>
</gene>
<evidence type="ECO:0000313" key="2">
    <source>
        <dbReference type="EMBL" id="MEB3075599.1"/>
    </source>
</evidence>
<comment type="caution">
    <text evidence="2">The sequence shown here is derived from an EMBL/GenBank/DDBJ whole genome shotgun (WGS) entry which is preliminary data.</text>
</comment>
<evidence type="ECO:0000313" key="3">
    <source>
        <dbReference type="Proteomes" id="UP001311730"/>
    </source>
</evidence>
<accession>A0ABU5Z9I0</accession>
<dbReference type="Proteomes" id="UP001311730">
    <property type="component" value="Unassembled WGS sequence"/>
</dbReference>
<keyword evidence="3" id="KW-1185">Reference proteome</keyword>
<organism evidence="2 3">
    <name type="scientific">Capnocytophaga gingivalis</name>
    <dbReference type="NCBI Taxonomy" id="1017"/>
    <lineage>
        <taxon>Bacteria</taxon>
        <taxon>Pseudomonadati</taxon>
        <taxon>Bacteroidota</taxon>
        <taxon>Flavobacteriia</taxon>
        <taxon>Flavobacteriales</taxon>
        <taxon>Flavobacteriaceae</taxon>
        <taxon>Capnocytophaga</taxon>
    </lineage>
</organism>
<proteinExistence type="predicted"/>
<protein>
    <submittedName>
        <fullName evidence="2">Uncharacterized protein</fullName>
    </submittedName>
</protein>
<keyword evidence="1" id="KW-0472">Membrane</keyword>
<dbReference type="EMBL" id="JAYKBW010000011">
    <property type="protein sequence ID" value="MEB3075599.1"/>
    <property type="molecule type" value="Genomic_DNA"/>
</dbReference>
<reference evidence="2 3" key="1">
    <citation type="submission" date="2023-12" db="EMBL/GenBank/DDBJ databases">
        <title>Genomic sequences of Capnocytophaga and Parvimonas strains.</title>
        <authorList>
            <person name="Watt R.M."/>
            <person name="Wang M."/>
            <person name="Yang T."/>
            <person name="Tong W.M."/>
        </authorList>
    </citation>
    <scope>NUCLEOTIDE SEQUENCE [LARGE SCALE GENOMIC DNA]</scope>
    <source>
        <strain evidence="2 3">CCUG 13096</strain>
    </source>
</reference>
<dbReference type="RefSeq" id="WP_323983772.1">
    <property type="nucleotide sequence ID" value="NZ_JAYKBW010000011.1"/>
</dbReference>
<name>A0ABU5Z9I0_9FLAO</name>
<sequence length="60" mass="6902">MKKLLSLSLIGLFPFVLLKLPNEEVSGRVLAPIFYALLTILCIIELYKRVKDKRQKVKIS</sequence>
<evidence type="ECO:0000256" key="1">
    <source>
        <dbReference type="SAM" id="Phobius"/>
    </source>
</evidence>
<feature type="transmembrane region" description="Helical" evidence="1">
    <location>
        <begin position="29"/>
        <end position="47"/>
    </location>
</feature>
<keyword evidence="1" id="KW-0812">Transmembrane</keyword>
<keyword evidence="1" id="KW-1133">Transmembrane helix</keyword>